<evidence type="ECO:0000313" key="1">
    <source>
        <dbReference type="EMBL" id="MDC3417994.1"/>
    </source>
</evidence>
<name>A0A9X3WIH0_9BACI</name>
<proteinExistence type="predicted"/>
<dbReference type="RefSeq" id="WP_272447055.1">
    <property type="nucleotide sequence ID" value="NZ_JAMQKC010000017.1"/>
</dbReference>
<keyword evidence="2" id="KW-1185">Reference proteome</keyword>
<protein>
    <submittedName>
        <fullName evidence="1">Uncharacterized protein</fullName>
    </submittedName>
</protein>
<evidence type="ECO:0000313" key="2">
    <source>
        <dbReference type="Proteomes" id="UP001145069"/>
    </source>
</evidence>
<accession>A0A9X3WIH0</accession>
<dbReference type="AlphaFoldDB" id="A0A9X3WIH0"/>
<organism evidence="1 2">
    <name type="scientific">Aquibacillus salsiterrae</name>
    <dbReference type="NCBI Taxonomy" id="2950439"/>
    <lineage>
        <taxon>Bacteria</taxon>
        <taxon>Bacillati</taxon>
        <taxon>Bacillota</taxon>
        <taxon>Bacilli</taxon>
        <taxon>Bacillales</taxon>
        <taxon>Bacillaceae</taxon>
        <taxon>Aquibacillus</taxon>
    </lineage>
</organism>
<dbReference type="EMBL" id="JAMQKC010000017">
    <property type="protein sequence ID" value="MDC3417994.1"/>
    <property type="molecule type" value="Genomic_DNA"/>
</dbReference>
<gene>
    <name evidence="1" type="ORF">NC799_13940</name>
</gene>
<sequence length="143" mass="16302">MTTGHGTGLKLEEVHVFDTHDDRLNVNEVIVDNPLAIIYKNVKTKLSNEQAEVHIGDKEYKIDITSFEINPENLFEDLGFGSIIDYEVINDKLMVRVTGQISPALSIGDIIIVYEYRNQMYQAKTIDFISDIDKNPFYGPVKH</sequence>
<reference evidence="1" key="1">
    <citation type="submission" date="2022-06" db="EMBL/GenBank/DDBJ databases">
        <title>Aquibacillus sp. a new bacterium isolated from soil saline samples.</title>
        <authorList>
            <person name="Galisteo C."/>
            <person name="De La Haba R."/>
            <person name="Sanchez-Porro C."/>
            <person name="Ventosa A."/>
        </authorList>
    </citation>
    <scope>NUCLEOTIDE SEQUENCE</scope>
    <source>
        <strain evidence="1">3ASR75-54</strain>
    </source>
</reference>
<comment type="caution">
    <text evidence="1">The sequence shown here is derived from an EMBL/GenBank/DDBJ whole genome shotgun (WGS) entry which is preliminary data.</text>
</comment>
<dbReference type="Proteomes" id="UP001145069">
    <property type="component" value="Unassembled WGS sequence"/>
</dbReference>